<dbReference type="PANTHER" id="PTHR11579:SF0">
    <property type="entry name" value="PROTEIN-L-ISOASPARTATE(D-ASPARTATE) O-METHYLTRANSFERASE"/>
    <property type="match status" value="1"/>
</dbReference>
<keyword evidence="8" id="KW-0949">S-adenosyl-L-methionine</keyword>
<reference evidence="12" key="1">
    <citation type="submission" date="2024-05" db="EMBL/GenBank/DDBJ databases">
        <title>Whole genome shotgun sequence of Streptomyces hygroscopicus NBRC 113678.</title>
        <authorList>
            <person name="Komaki H."/>
            <person name="Tamura T."/>
        </authorList>
    </citation>
    <scope>NUCLEOTIDE SEQUENCE</scope>
    <source>
        <strain evidence="12">N11-34</strain>
    </source>
</reference>
<evidence type="ECO:0000256" key="7">
    <source>
        <dbReference type="ARBA" id="ARBA00022679"/>
    </source>
</evidence>
<sequence length="391" mass="42778">MTVNSPQAGRPSRKELGRFLLETQAMSSDWAPTFAAVDRAAFLPGLMWPFDMDAGTSVPVNRADDPDAWYAAADSNVPIVTQWDDGKHIGTKPGKVSTSSSSMPSVNYAMFQALAVDEGMKVLDVGTGTGETAGALAHRCGARNVTTKEVDRAVSRQARERLCRLGLYPDVVVGDGFDGHTDNAPYDRILATVGLREVPGAWIEQTRPGGLIVAPWGTHYSNADAVARLEVKGGTASGHFTRPVEFMKLRTQRLSIPGHGEYVPADALDNADTSTTEVTEAEFVTGKHTALSFALGLRVRGCVQAVADKREGARPVWFYSLSDRSWACAMFRDGAESRVWQSGPRRLWDEVEQAYRWWVGRDKPDHTRFGLTVTPDGHRAWLDVPAEMWAV</sequence>
<dbReference type="RefSeq" id="WP_236257254.1">
    <property type="nucleotide sequence ID" value="NZ_BNEK01000003.1"/>
</dbReference>
<comment type="subcellular location">
    <subcellularLocation>
        <location evidence="1">Cytoplasm</location>
    </subcellularLocation>
</comment>
<comment type="similarity">
    <text evidence="2">Belongs to the methyltransferase superfamily. L-isoaspartyl/D-aspartyl protein methyltransferase family.</text>
</comment>
<dbReference type="InterPro" id="IPR029063">
    <property type="entry name" value="SAM-dependent_MTases_sf"/>
</dbReference>
<evidence type="ECO:0000256" key="9">
    <source>
        <dbReference type="ARBA" id="ARBA00030757"/>
    </source>
</evidence>
<organism evidence="12 13">
    <name type="scientific">Streptomyces hygroscopicus</name>
    <dbReference type="NCBI Taxonomy" id="1912"/>
    <lineage>
        <taxon>Bacteria</taxon>
        <taxon>Bacillati</taxon>
        <taxon>Actinomycetota</taxon>
        <taxon>Actinomycetes</taxon>
        <taxon>Kitasatosporales</taxon>
        <taxon>Streptomycetaceae</taxon>
        <taxon>Streptomyces</taxon>
        <taxon>Streptomyces violaceusniger group</taxon>
    </lineage>
</organism>
<protein>
    <recommendedName>
        <fullName evidence="4">Protein-L-isoaspartate O-methyltransferase</fullName>
        <ecNumber evidence="3">2.1.1.77</ecNumber>
    </recommendedName>
    <alternativeName>
        <fullName evidence="11">L-isoaspartyl protein carboxyl methyltransferase</fullName>
    </alternativeName>
    <alternativeName>
        <fullName evidence="9">Protein L-isoaspartyl methyltransferase</fullName>
    </alternativeName>
    <alternativeName>
        <fullName evidence="10">Protein-beta-aspartate methyltransferase</fullName>
    </alternativeName>
</protein>
<dbReference type="EC" id="2.1.1.77" evidence="3"/>
<evidence type="ECO:0000313" key="12">
    <source>
        <dbReference type="EMBL" id="GHJ28762.1"/>
    </source>
</evidence>
<dbReference type="CDD" id="cd02440">
    <property type="entry name" value="AdoMet_MTases"/>
    <property type="match status" value="1"/>
</dbReference>
<dbReference type="SUPFAM" id="SSF53335">
    <property type="entry name" value="S-adenosyl-L-methionine-dependent methyltransferases"/>
    <property type="match status" value="1"/>
</dbReference>
<accession>A0ABQ3TZF6</accession>
<name>A0ABQ3TZF6_STRHY</name>
<evidence type="ECO:0000313" key="13">
    <source>
        <dbReference type="Proteomes" id="UP001054854"/>
    </source>
</evidence>
<dbReference type="Proteomes" id="UP001054854">
    <property type="component" value="Unassembled WGS sequence"/>
</dbReference>
<dbReference type="PANTHER" id="PTHR11579">
    <property type="entry name" value="PROTEIN-L-ISOASPARTATE O-METHYLTRANSFERASE"/>
    <property type="match status" value="1"/>
</dbReference>
<keyword evidence="13" id="KW-1185">Reference proteome</keyword>
<dbReference type="Gene3D" id="3.40.50.150">
    <property type="entry name" value="Vaccinia Virus protein VP39"/>
    <property type="match status" value="1"/>
</dbReference>
<gene>
    <name evidence="12" type="primary">pcm_5</name>
    <name evidence="12" type="ORF">TPA0910_31950</name>
</gene>
<evidence type="ECO:0000256" key="5">
    <source>
        <dbReference type="ARBA" id="ARBA00022490"/>
    </source>
</evidence>
<evidence type="ECO:0000256" key="2">
    <source>
        <dbReference type="ARBA" id="ARBA00005369"/>
    </source>
</evidence>
<keyword evidence="5" id="KW-0963">Cytoplasm</keyword>
<evidence type="ECO:0000256" key="3">
    <source>
        <dbReference type="ARBA" id="ARBA00011890"/>
    </source>
</evidence>
<evidence type="ECO:0000256" key="6">
    <source>
        <dbReference type="ARBA" id="ARBA00022603"/>
    </source>
</evidence>
<evidence type="ECO:0000256" key="4">
    <source>
        <dbReference type="ARBA" id="ARBA00013346"/>
    </source>
</evidence>
<keyword evidence="7" id="KW-0808">Transferase</keyword>
<dbReference type="EMBL" id="BNEK01000003">
    <property type="protein sequence ID" value="GHJ28762.1"/>
    <property type="molecule type" value="Genomic_DNA"/>
</dbReference>
<comment type="caution">
    <text evidence="12">The sequence shown here is derived from an EMBL/GenBank/DDBJ whole genome shotgun (WGS) entry which is preliminary data.</text>
</comment>
<dbReference type="Pfam" id="PF01135">
    <property type="entry name" value="PCMT"/>
    <property type="match status" value="1"/>
</dbReference>
<dbReference type="InterPro" id="IPR000682">
    <property type="entry name" value="PCMT"/>
</dbReference>
<proteinExistence type="inferred from homology"/>
<evidence type="ECO:0000256" key="11">
    <source>
        <dbReference type="ARBA" id="ARBA00031350"/>
    </source>
</evidence>
<evidence type="ECO:0000256" key="8">
    <source>
        <dbReference type="ARBA" id="ARBA00022691"/>
    </source>
</evidence>
<evidence type="ECO:0000256" key="1">
    <source>
        <dbReference type="ARBA" id="ARBA00004496"/>
    </source>
</evidence>
<keyword evidence="6" id="KW-0489">Methyltransferase</keyword>
<evidence type="ECO:0000256" key="10">
    <source>
        <dbReference type="ARBA" id="ARBA00031323"/>
    </source>
</evidence>